<evidence type="ECO:0000256" key="1">
    <source>
        <dbReference type="SAM" id="SignalP"/>
    </source>
</evidence>
<sequence length="350" mass="38376">MKHRFTACAVMLVACATANADLRPDTHAPITVMGDHIHQKGELMFSYRYMHMSMKDNRDSTSRMSPEEIVTTVPNRFANPPMMPPTLRVVPTKMTMDMHMLGVMYAPTDRLTLMGMANYQTKDMTHITFAGPMGTERLGKFKTSTEGFGDTSVSALYGLSPAGAGHQWHATFGVSLPTGSQDEEGRVLTPKNTQPKIRLPYPMQLGSGTYDLITGLTYASTAAAWGWGSQLGAITRLGDNDEGYTLGNEYHLKSWLSYLASNSISISGRIGMYDRGNIDGIDARIMAPVQTADPSLQGGQRIDLGLGMNMLLPAKGHRLAFEASLPVYQNLNGPQLEVDWTLTIGWQYSP</sequence>
<comment type="caution">
    <text evidence="2">The sequence shown here is derived from an EMBL/GenBank/DDBJ whole genome shotgun (WGS) entry which is preliminary data.</text>
</comment>
<proteinExistence type="predicted"/>
<dbReference type="InterPro" id="IPR025737">
    <property type="entry name" value="FApF"/>
</dbReference>
<keyword evidence="1" id="KW-0732">Signal</keyword>
<organism evidence="2 3">
    <name type="scientific">Candidatus Marimicrobium litorale</name>
    <dbReference type="NCBI Taxonomy" id="2518991"/>
    <lineage>
        <taxon>Bacteria</taxon>
        <taxon>Pseudomonadati</taxon>
        <taxon>Pseudomonadota</taxon>
        <taxon>Gammaproteobacteria</taxon>
        <taxon>Cellvibrionales</taxon>
        <taxon>Halieaceae</taxon>
        <taxon>Marimicrobium</taxon>
    </lineage>
</organism>
<protein>
    <submittedName>
        <fullName evidence="2">Transporter</fullName>
    </submittedName>
</protein>
<dbReference type="Pfam" id="PF13557">
    <property type="entry name" value="Phenol_MetA_deg"/>
    <property type="match status" value="1"/>
</dbReference>
<evidence type="ECO:0000313" key="2">
    <source>
        <dbReference type="EMBL" id="MCX2977829.1"/>
    </source>
</evidence>
<name>A0ABT3T6B9_9GAMM</name>
<gene>
    <name evidence="2" type="ORF">EYC82_10740</name>
</gene>
<feature type="chain" id="PRO_5047097700" evidence="1">
    <location>
        <begin position="21"/>
        <end position="350"/>
    </location>
</feature>
<dbReference type="RefSeq" id="WP_279249537.1">
    <property type="nucleotide sequence ID" value="NZ_SHNO01000001.1"/>
</dbReference>
<accession>A0ABT3T6B9</accession>
<evidence type="ECO:0000313" key="3">
    <source>
        <dbReference type="Proteomes" id="UP001143304"/>
    </source>
</evidence>
<dbReference type="PROSITE" id="PS51257">
    <property type="entry name" value="PROKAR_LIPOPROTEIN"/>
    <property type="match status" value="1"/>
</dbReference>
<dbReference type="EMBL" id="SHNO01000001">
    <property type="protein sequence ID" value="MCX2977829.1"/>
    <property type="molecule type" value="Genomic_DNA"/>
</dbReference>
<feature type="signal peptide" evidence="1">
    <location>
        <begin position="1"/>
        <end position="20"/>
    </location>
</feature>
<dbReference type="Proteomes" id="UP001143304">
    <property type="component" value="Unassembled WGS sequence"/>
</dbReference>
<reference evidence="2" key="1">
    <citation type="submission" date="2019-02" db="EMBL/GenBank/DDBJ databases">
        <authorList>
            <person name="Li S.-H."/>
        </authorList>
    </citation>
    <scope>NUCLEOTIDE SEQUENCE</scope>
    <source>
        <strain evidence="2">IMCC11814</strain>
    </source>
</reference>
<keyword evidence="3" id="KW-1185">Reference proteome</keyword>